<evidence type="ECO:0000313" key="1">
    <source>
        <dbReference type="EMBL" id="KIL70564.1"/>
    </source>
</evidence>
<dbReference type="HOGENOM" id="CLU_2711471_0_0_1"/>
<dbReference type="AlphaFoldDB" id="A0A0C2TTE1"/>
<dbReference type="OrthoDB" id="3070403at2759"/>
<keyword evidence="2" id="KW-1185">Reference proteome</keyword>
<dbReference type="EMBL" id="KN818223">
    <property type="protein sequence ID" value="KIL70564.1"/>
    <property type="molecule type" value="Genomic_DNA"/>
</dbReference>
<feature type="non-terminal residue" evidence="1">
    <location>
        <position position="73"/>
    </location>
</feature>
<evidence type="ECO:0000313" key="2">
    <source>
        <dbReference type="Proteomes" id="UP000054549"/>
    </source>
</evidence>
<sequence>MPDERTNSTITWLNSPVRGNQQSRSIINMIQVGQWYGKHVKDEPKVRTSTHIRCTPLTACIPGIASASSEVPC</sequence>
<organism evidence="1 2">
    <name type="scientific">Amanita muscaria (strain Koide BX008)</name>
    <dbReference type="NCBI Taxonomy" id="946122"/>
    <lineage>
        <taxon>Eukaryota</taxon>
        <taxon>Fungi</taxon>
        <taxon>Dikarya</taxon>
        <taxon>Basidiomycota</taxon>
        <taxon>Agaricomycotina</taxon>
        <taxon>Agaricomycetes</taxon>
        <taxon>Agaricomycetidae</taxon>
        <taxon>Agaricales</taxon>
        <taxon>Pluteineae</taxon>
        <taxon>Amanitaceae</taxon>
        <taxon>Amanita</taxon>
    </lineage>
</organism>
<protein>
    <submittedName>
        <fullName evidence="1">Uncharacterized protein</fullName>
    </submittedName>
</protein>
<accession>A0A0C2TTE1</accession>
<gene>
    <name evidence="1" type="ORF">M378DRAFT_155497</name>
</gene>
<dbReference type="Proteomes" id="UP000054549">
    <property type="component" value="Unassembled WGS sequence"/>
</dbReference>
<dbReference type="InParanoid" id="A0A0C2TTE1"/>
<name>A0A0C2TTE1_AMAMK</name>
<proteinExistence type="predicted"/>
<reference evidence="1 2" key="1">
    <citation type="submission" date="2014-04" db="EMBL/GenBank/DDBJ databases">
        <title>Evolutionary Origins and Diversification of the Mycorrhizal Mutualists.</title>
        <authorList>
            <consortium name="DOE Joint Genome Institute"/>
            <consortium name="Mycorrhizal Genomics Consortium"/>
            <person name="Kohler A."/>
            <person name="Kuo A."/>
            <person name="Nagy L.G."/>
            <person name="Floudas D."/>
            <person name="Copeland A."/>
            <person name="Barry K.W."/>
            <person name="Cichocki N."/>
            <person name="Veneault-Fourrey C."/>
            <person name="LaButti K."/>
            <person name="Lindquist E.A."/>
            <person name="Lipzen A."/>
            <person name="Lundell T."/>
            <person name="Morin E."/>
            <person name="Murat C."/>
            <person name="Riley R."/>
            <person name="Ohm R."/>
            <person name="Sun H."/>
            <person name="Tunlid A."/>
            <person name="Henrissat B."/>
            <person name="Grigoriev I.V."/>
            <person name="Hibbett D.S."/>
            <person name="Martin F."/>
        </authorList>
    </citation>
    <scope>NUCLEOTIDE SEQUENCE [LARGE SCALE GENOMIC DNA]</scope>
    <source>
        <strain evidence="1 2">Koide BX008</strain>
    </source>
</reference>